<keyword evidence="3" id="KW-1185">Reference proteome</keyword>
<sequence>MSGPPAMIVCTFIRSAAPPPRSRCPRSAAASPACGKRAVAPEIIPRRENPKSTKGEFRNSWGAEGTASNFRFSDFLLFHSHPGSAAPPTKAIALVGANFGTKSACCVLLVAHTTTIAKAMLLRAVLAPATPGLATVA</sequence>
<reference evidence="2 3" key="1">
    <citation type="journal article" date="2015" name="Genome Biol.">
        <title>Comparative genomics of Steinernema reveals deeply conserved gene regulatory networks.</title>
        <authorList>
            <person name="Dillman A.R."/>
            <person name="Macchietto M."/>
            <person name="Porter C.F."/>
            <person name="Rogers A."/>
            <person name="Williams B."/>
            <person name="Antoshechkin I."/>
            <person name="Lee M.M."/>
            <person name="Goodwin Z."/>
            <person name="Lu X."/>
            <person name="Lewis E.E."/>
            <person name="Goodrich-Blair H."/>
            <person name="Stock S.P."/>
            <person name="Adams B.J."/>
            <person name="Sternberg P.W."/>
            <person name="Mortazavi A."/>
        </authorList>
    </citation>
    <scope>NUCLEOTIDE SEQUENCE [LARGE SCALE GENOMIC DNA]</scope>
    <source>
        <strain evidence="2 3">ALL</strain>
    </source>
</reference>
<evidence type="ECO:0000313" key="3">
    <source>
        <dbReference type="Proteomes" id="UP000298663"/>
    </source>
</evidence>
<reference evidence="2 3" key="2">
    <citation type="journal article" date="2019" name="G3 (Bethesda)">
        <title>Hybrid Assembly of the Genome of the Entomopathogenic Nematode Steinernema carpocapsae Identifies the X-Chromosome.</title>
        <authorList>
            <person name="Serra L."/>
            <person name="Macchietto M."/>
            <person name="Macias-Munoz A."/>
            <person name="McGill C.J."/>
            <person name="Rodriguez I.M."/>
            <person name="Rodriguez B."/>
            <person name="Murad R."/>
            <person name="Mortazavi A."/>
        </authorList>
    </citation>
    <scope>NUCLEOTIDE SEQUENCE [LARGE SCALE GENOMIC DNA]</scope>
    <source>
        <strain evidence="2 3">ALL</strain>
    </source>
</reference>
<comment type="caution">
    <text evidence="2">The sequence shown here is derived from an EMBL/GenBank/DDBJ whole genome shotgun (WGS) entry which is preliminary data.</text>
</comment>
<gene>
    <name evidence="2" type="ORF">L596_000482</name>
</gene>
<dbReference type="AlphaFoldDB" id="A0A4U8UI70"/>
<proteinExistence type="predicted"/>
<evidence type="ECO:0000256" key="1">
    <source>
        <dbReference type="SAM" id="MobiDB-lite"/>
    </source>
</evidence>
<protein>
    <submittedName>
        <fullName evidence="2">Uncharacterized protein</fullName>
    </submittedName>
</protein>
<accession>A0A4U8UI70</accession>
<feature type="compositionally biased region" description="Basic and acidic residues" evidence="1">
    <location>
        <begin position="44"/>
        <end position="57"/>
    </location>
</feature>
<name>A0A4U8UI70_STECR</name>
<evidence type="ECO:0000313" key="2">
    <source>
        <dbReference type="EMBL" id="TMS32670.1"/>
    </source>
</evidence>
<dbReference type="EMBL" id="AZBU02000001">
    <property type="protein sequence ID" value="TMS32670.1"/>
    <property type="molecule type" value="Genomic_DNA"/>
</dbReference>
<feature type="region of interest" description="Disordered" evidence="1">
    <location>
        <begin position="18"/>
        <end position="60"/>
    </location>
</feature>
<organism evidence="2 3">
    <name type="scientific">Steinernema carpocapsae</name>
    <name type="common">Entomopathogenic nematode</name>
    <dbReference type="NCBI Taxonomy" id="34508"/>
    <lineage>
        <taxon>Eukaryota</taxon>
        <taxon>Metazoa</taxon>
        <taxon>Ecdysozoa</taxon>
        <taxon>Nematoda</taxon>
        <taxon>Chromadorea</taxon>
        <taxon>Rhabditida</taxon>
        <taxon>Tylenchina</taxon>
        <taxon>Panagrolaimomorpha</taxon>
        <taxon>Strongyloidoidea</taxon>
        <taxon>Steinernematidae</taxon>
        <taxon>Steinernema</taxon>
    </lineage>
</organism>
<dbReference type="Proteomes" id="UP000298663">
    <property type="component" value="Unassembled WGS sequence"/>
</dbReference>
<feature type="compositionally biased region" description="Low complexity" evidence="1">
    <location>
        <begin position="25"/>
        <end position="34"/>
    </location>
</feature>